<evidence type="ECO:0000256" key="3">
    <source>
        <dbReference type="ARBA" id="ARBA00023015"/>
    </source>
</evidence>
<gene>
    <name evidence="10" type="ORF">WNY58_08070</name>
</gene>
<accession>A0ABU9TRI9</accession>
<evidence type="ECO:0000313" key="10">
    <source>
        <dbReference type="EMBL" id="MEM5536348.1"/>
    </source>
</evidence>
<dbReference type="RefSeq" id="WP_339890262.1">
    <property type="nucleotide sequence ID" value="NZ_CAXBCE010000003.1"/>
</dbReference>
<feature type="modified residue" description="4-aspartylphosphate" evidence="6">
    <location>
        <position position="52"/>
    </location>
</feature>
<evidence type="ECO:0000256" key="6">
    <source>
        <dbReference type="PROSITE-ProRule" id="PRU00169"/>
    </source>
</evidence>
<dbReference type="SMART" id="SM00448">
    <property type="entry name" value="REC"/>
    <property type="match status" value="1"/>
</dbReference>
<dbReference type="SUPFAM" id="SSF46894">
    <property type="entry name" value="C-terminal effector domain of the bipartite response regulators"/>
    <property type="match status" value="1"/>
</dbReference>
<dbReference type="PANTHER" id="PTHR48111">
    <property type="entry name" value="REGULATOR OF RPOS"/>
    <property type="match status" value="1"/>
</dbReference>
<evidence type="ECO:0000313" key="11">
    <source>
        <dbReference type="Proteomes" id="UP001449225"/>
    </source>
</evidence>
<dbReference type="PANTHER" id="PTHR48111:SF22">
    <property type="entry name" value="REGULATOR OF RPOS"/>
    <property type="match status" value="1"/>
</dbReference>
<name>A0ABU9TRI9_9GAMM</name>
<proteinExistence type="predicted"/>
<keyword evidence="3" id="KW-0805">Transcription regulation</keyword>
<feature type="domain" description="Response regulatory" evidence="8">
    <location>
        <begin position="3"/>
        <end position="117"/>
    </location>
</feature>
<dbReference type="InterPro" id="IPR039420">
    <property type="entry name" value="WalR-like"/>
</dbReference>
<sequence>MTHVLLVEDDIDLATTIVDYLELESIDCDHASNGLMGLNLIERNHYQMIILDINMPKMDGLTLCSTLRERGMDIPVLMLTARDSLENKLQGFEAGSDDYLIKPFAIKELVARVHVLAKRRSGEVKRLMLGDLSLDLTQHSAQLKQHKLKLSPIAFKLLEVLVRASPQAVSRQQIMQAVWGDEQPDSNSLKVHIHHLRKQLDAEMSNITLETISGVGFAIKEKNEGALS</sequence>
<protein>
    <submittedName>
        <fullName evidence="10">Response regulator transcription factor</fullName>
    </submittedName>
</protein>
<evidence type="ECO:0000256" key="4">
    <source>
        <dbReference type="ARBA" id="ARBA00023125"/>
    </source>
</evidence>
<dbReference type="PROSITE" id="PS50110">
    <property type="entry name" value="RESPONSE_REGULATORY"/>
    <property type="match status" value="1"/>
</dbReference>
<dbReference type="Gene3D" id="6.10.250.690">
    <property type="match status" value="1"/>
</dbReference>
<dbReference type="PROSITE" id="PS51755">
    <property type="entry name" value="OMPR_PHOB"/>
    <property type="match status" value="1"/>
</dbReference>
<reference evidence="10 11" key="1">
    <citation type="submission" date="2024-03" db="EMBL/GenBank/DDBJ databases">
        <title>Community enrichment and isolation of bacterial strains for fucoidan degradation.</title>
        <authorList>
            <person name="Sichert A."/>
        </authorList>
    </citation>
    <scope>NUCLEOTIDE SEQUENCE [LARGE SCALE GENOMIC DNA]</scope>
    <source>
        <strain evidence="10 11">AS76</strain>
    </source>
</reference>
<evidence type="ECO:0000256" key="1">
    <source>
        <dbReference type="ARBA" id="ARBA00022553"/>
    </source>
</evidence>
<dbReference type="EMBL" id="JBBMRA010000005">
    <property type="protein sequence ID" value="MEM5536348.1"/>
    <property type="molecule type" value="Genomic_DNA"/>
</dbReference>
<keyword evidence="2" id="KW-0902">Two-component regulatory system</keyword>
<dbReference type="InterPro" id="IPR011006">
    <property type="entry name" value="CheY-like_superfamily"/>
</dbReference>
<keyword evidence="4 7" id="KW-0238">DNA-binding</keyword>
<dbReference type="InterPro" id="IPR036388">
    <property type="entry name" value="WH-like_DNA-bd_sf"/>
</dbReference>
<dbReference type="Gene3D" id="1.10.10.10">
    <property type="entry name" value="Winged helix-like DNA-binding domain superfamily/Winged helix DNA-binding domain"/>
    <property type="match status" value="1"/>
</dbReference>
<dbReference type="CDD" id="cd00383">
    <property type="entry name" value="trans_reg_C"/>
    <property type="match status" value="1"/>
</dbReference>
<dbReference type="InterPro" id="IPR016032">
    <property type="entry name" value="Sig_transdc_resp-reg_C-effctor"/>
</dbReference>
<evidence type="ECO:0000259" key="8">
    <source>
        <dbReference type="PROSITE" id="PS50110"/>
    </source>
</evidence>
<keyword evidence="5" id="KW-0804">Transcription</keyword>
<dbReference type="Pfam" id="PF00072">
    <property type="entry name" value="Response_reg"/>
    <property type="match status" value="1"/>
</dbReference>
<dbReference type="InterPro" id="IPR001789">
    <property type="entry name" value="Sig_transdc_resp-reg_receiver"/>
</dbReference>
<keyword evidence="1 6" id="KW-0597">Phosphoprotein</keyword>
<organism evidence="10 11">
    <name type="scientific">Neptuniibacter pectenicola</name>
    <dbReference type="NCBI Taxonomy" id="1806669"/>
    <lineage>
        <taxon>Bacteria</taxon>
        <taxon>Pseudomonadati</taxon>
        <taxon>Pseudomonadota</taxon>
        <taxon>Gammaproteobacteria</taxon>
        <taxon>Oceanospirillales</taxon>
        <taxon>Oceanospirillaceae</taxon>
        <taxon>Neptuniibacter</taxon>
    </lineage>
</organism>
<dbReference type="CDD" id="cd17624">
    <property type="entry name" value="REC_OmpR_PmrA-like"/>
    <property type="match status" value="1"/>
</dbReference>
<comment type="caution">
    <text evidence="10">The sequence shown here is derived from an EMBL/GenBank/DDBJ whole genome shotgun (WGS) entry which is preliminary data.</text>
</comment>
<evidence type="ECO:0000256" key="5">
    <source>
        <dbReference type="ARBA" id="ARBA00023163"/>
    </source>
</evidence>
<evidence type="ECO:0000256" key="7">
    <source>
        <dbReference type="PROSITE-ProRule" id="PRU01091"/>
    </source>
</evidence>
<evidence type="ECO:0000256" key="2">
    <source>
        <dbReference type="ARBA" id="ARBA00023012"/>
    </source>
</evidence>
<dbReference type="Gene3D" id="3.40.50.2300">
    <property type="match status" value="1"/>
</dbReference>
<evidence type="ECO:0000259" key="9">
    <source>
        <dbReference type="PROSITE" id="PS51755"/>
    </source>
</evidence>
<feature type="domain" description="OmpR/PhoB-type" evidence="9">
    <location>
        <begin position="124"/>
        <end position="221"/>
    </location>
</feature>
<keyword evidence="11" id="KW-1185">Reference proteome</keyword>
<dbReference type="Pfam" id="PF00486">
    <property type="entry name" value="Trans_reg_C"/>
    <property type="match status" value="1"/>
</dbReference>
<dbReference type="SMART" id="SM00862">
    <property type="entry name" value="Trans_reg_C"/>
    <property type="match status" value="1"/>
</dbReference>
<feature type="DNA-binding region" description="OmpR/PhoB-type" evidence="7">
    <location>
        <begin position="124"/>
        <end position="221"/>
    </location>
</feature>
<dbReference type="SUPFAM" id="SSF52172">
    <property type="entry name" value="CheY-like"/>
    <property type="match status" value="1"/>
</dbReference>
<dbReference type="InterPro" id="IPR001867">
    <property type="entry name" value="OmpR/PhoB-type_DNA-bd"/>
</dbReference>
<dbReference type="Proteomes" id="UP001449225">
    <property type="component" value="Unassembled WGS sequence"/>
</dbReference>